<reference evidence="7" key="4">
    <citation type="submission" date="2021-11" db="EMBL/GenBank/DDBJ databases">
        <authorList>
            <person name="Munson-Mcgee J."/>
            <person name="Field E."/>
            <person name="Bateson M."/>
            <person name="Rooney C."/>
            <person name="Stepanauskas R."/>
            <person name="Young M."/>
        </authorList>
    </citation>
    <scope>NUCLEOTIDE SEQUENCE</scope>
    <source>
        <strain evidence="7">SCGC AB-777_F03</strain>
    </source>
</reference>
<dbReference type="Proteomes" id="UP000245908">
    <property type="component" value="Unassembled WGS sequence"/>
</dbReference>
<dbReference type="InterPro" id="IPR022669">
    <property type="entry name" value="Ribosomal_uL2_C"/>
</dbReference>
<keyword evidence="2 9" id="KW-0689">Ribosomal protein</keyword>
<reference evidence="9" key="2">
    <citation type="submission" date="2017-05" db="EMBL/GenBank/DDBJ databases">
        <authorList>
            <person name="Song R."/>
            <person name="Chenine A.L."/>
            <person name="Ruprecht R.M."/>
        </authorList>
    </citation>
    <scope>NUCLEOTIDE SEQUENCE</scope>
    <source>
        <strain evidence="8">SCGC AB-777_F03</strain>
        <strain evidence="9">SCGC AB-777_O03</strain>
    </source>
</reference>
<reference evidence="7" key="3">
    <citation type="submission" date="2017-05" db="EMBL/GenBank/DDBJ databases">
        <authorList>
            <person name="Munson-Mcgee J.H."/>
        </authorList>
    </citation>
    <scope>NUCLEOTIDE SEQUENCE</scope>
    <source>
        <strain evidence="7">SCGC AB-777_F03</strain>
    </source>
</reference>
<evidence type="ECO:0000256" key="1">
    <source>
        <dbReference type="ARBA" id="ARBA00005636"/>
    </source>
</evidence>
<evidence type="ECO:0000256" key="2">
    <source>
        <dbReference type="ARBA" id="ARBA00022980"/>
    </source>
</evidence>
<dbReference type="GO" id="GO:0003723">
    <property type="term" value="F:RNA binding"/>
    <property type="evidence" value="ECO:0007669"/>
    <property type="project" value="TreeGrafter"/>
</dbReference>
<proteinExistence type="inferred from homology"/>
<dbReference type="InterPro" id="IPR022666">
    <property type="entry name" value="Ribosomal_uL2_RNA-bd_dom"/>
</dbReference>
<organism evidence="9 10">
    <name type="scientific">Nanobsidianus stetteri</name>
    <dbReference type="NCBI Taxonomy" id="1294122"/>
    <lineage>
        <taxon>Archaea</taxon>
        <taxon>Nanobdellota</taxon>
        <taxon>Candidatus Nanoarchaeia</taxon>
        <taxon>Nanoarchaeales</taxon>
        <taxon>Nanopusillaceae</taxon>
        <taxon>Candidatus Nanobsidianus</taxon>
    </lineage>
</organism>
<dbReference type="Pfam" id="PF03947">
    <property type="entry name" value="Ribosomal_L2_C"/>
    <property type="match status" value="1"/>
</dbReference>
<dbReference type="SMART" id="SM01383">
    <property type="entry name" value="Ribosomal_L2"/>
    <property type="match status" value="1"/>
</dbReference>
<evidence type="ECO:0000259" key="5">
    <source>
        <dbReference type="SMART" id="SM01382"/>
    </source>
</evidence>
<dbReference type="InterPro" id="IPR014726">
    <property type="entry name" value="Ribosomal_uL2_dom3"/>
</dbReference>
<dbReference type="EMBL" id="QEFH01000004">
    <property type="protein sequence ID" value="PVU71527.1"/>
    <property type="molecule type" value="Genomic_DNA"/>
</dbReference>
<dbReference type="Gene3D" id="4.10.950.10">
    <property type="entry name" value="Ribosomal protein L2, domain 3"/>
    <property type="match status" value="1"/>
</dbReference>
<reference evidence="9 10" key="1">
    <citation type="journal article" date="2015" name="Appl. Environ. Microbiol.">
        <title>Nanoarchaeota, Their Sulfolobales Host, and Nanoarchaeota Virus Distribution across Yellowstone National Park Hot Springs.</title>
        <authorList>
            <person name="Munson-McGee J.H."/>
            <person name="Field E.K."/>
            <person name="Bateson M."/>
            <person name="Rooney C."/>
            <person name="Stepanauskas R."/>
            <person name="Young M.J."/>
        </authorList>
    </citation>
    <scope>NUCLEOTIDE SEQUENCE [LARGE SCALE GENOMIC DNA]</scope>
    <source>
        <strain evidence="7">SCGC AB-777_F03</strain>
        <strain evidence="9">SCGC AB-777_O03</strain>
    </source>
</reference>
<dbReference type="SUPFAM" id="SSF50104">
    <property type="entry name" value="Translation proteins SH3-like domain"/>
    <property type="match status" value="1"/>
</dbReference>
<keyword evidence="3" id="KW-0687">Ribonucleoprotein</keyword>
<dbReference type="EMBL" id="QEFP02000004">
    <property type="protein sequence ID" value="MCC5446947.1"/>
    <property type="molecule type" value="Genomic_DNA"/>
</dbReference>
<evidence type="ECO:0000313" key="9">
    <source>
        <dbReference type="EMBL" id="PVU71527.1"/>
    </source>
</evidence>
<dbReference type="Gene3D" id="2.40.50.140">
    <property type="entry name" value="Nucleic acid-binding proteins"/>
    <property type="match status" value="1"/>
</dbReference>
<gene>
    <name evidence="9" type="primary">rpl2p</name>
    <name evidence="7" type="ORF">DDW03_000830</name>
    <name evidence="8" type="ORF">DDW03_00300</name>
    <name evidence="9" type="ORF">DDW05_00765</name>
</gene>
<dbReference type="GO" id="GO:0002181">
    <property type="term" value="P:cytoplasmic translation"/>
    <property type="evidence" value="ECO:0007669"/>
    <property type="project" value="TreeGrafter"/>
</dbReference>
<dbReference type="InterPro" id="IPR008991">
    <property type="entry name" value="Translation_prot_SH3-like_sf"/>
</dbReference>
<evidence type="ECO:0000313" key="10">
    <source>
        <dbReference type="Proteomes" id="UP000245908"/>
    </source>
</evidence>
<name>A0A2T9WUL3_NANST</name>
<feature type="domain" description="Large ribosomal subunit protein uL2 RNA-binding" evidence="6">
    <location>
        <begin position="12"/>
        <end position="87"/>
    </location>
</feature>
<dbReference type="AlphaFoldDB" id="A0A2T9WUL3"/>
<dbReference type="InterPro" id="IPR012340">
    <property type="entry name" value="NA-bd_OB-fold"/>
</dbReference>
<dbReference type="PIRSF" id="PIRSF002158">
    <property type="entry name" value="Ribosomal_L2"/>
    <property type="match status" value="1"/>
</dbReference>
<dbReference type="GO" id="GO:0003735">
    <property type="term" value="F:structural constituent of ribosome"/>
    <property type="evidence" value="ECO:0007669"/>
    <property type="project" value="InterPro"/>
</dbReference>
<dbReference type="PANTHER" id="PTHR13691">
    <property type="entry name" value="RIBOSOMAL PROTEIN L2"/>
    <property type="match status" value="1"/>
</dbReference>
<dbReference type="Proteomes" id="UP000245509">
    <property type="component" value="Unassembled WGS sequence"/>
</dbReference>
<feature type="domain" description="Large ribosomal subunit protein uL2 C-terminal" evidence="5">
    <location>
        <begin position="93"/>
        <end position="226"/>
    </location>
</feature>
<comment type="caution">
    <text evidence="9">The sequence shown here is derived from an EMBL/GenBank/DDBJ whole genome shotgun (WGS) entry which is preliminary data.</text>
</comment>
<dbReference type="Gene3D" id="2.30.30.30">
    <property type="match status" value="1"/>
</dbReference>
<sequence length="243" mass="26607">MGGNTILQQRLGKGKNIYKVPDFYSIGKFSFRPLDEKEMKDKVKGVVVDIIKDKVHYAPIAKIKFETGEEILVPAVEGLYVGKEIYAGVNAPVENGNILPLKVIPDGSSVCMVEISPGDGGKIARTSGTSCILVQKTDKYAILKLPSGKTKMVNLYSRAILGTVAGGGRTDKPFVKAGNKYYFKKAHHRKWPISKPTARNVADHPLGGKHKRNKGGMTPLPKHGYPIKYGKYGSRRTGRKKAI</sequence>
<dbReference type="SMART" id="SM01382">
    <property type="entry name" value="Ribosomal_L2_C"/>
    <property type="match status" value="1"/>
</dbReference>
<dbReference type="RefSeq" id="WP_228615176.1">
    <property type="nucleotide sequence ID" value="NZ_QEFP02000004.1"/>
</dbReference>
<comment type="similarity">
    <text evidence="1">Belongs to the universal ribosomal protein uL2 family.</text>
</comment>
<dbReference type="Pfam" id="PF00181">
    <property type="entry name" value="Ribosomal_L2_N"/>
    <property type="match status" value="1"/>
</dbReference>
<protein>
    <submittedName>
        <fullName evidence="9">50S ribosomal protein L2</fullName>
    </submittedName>
</protein>
<dbReference type="SUPFAM" id="SSF50249">
    <property type="entry name" value="Nucleic acid-binding proteins"/>
    <property type="match status" value="1"/>
</dbReference>
<accession>A0A2T9WUL3</accession>
<dbReference type="PANTHER" id="PTHR13691:SF16">
    <property type="entry name" value="LARGE RIBOSOMAL SUBUNIT PROTEIN UL2"/>
    <property type="match status" value="1"/>
</dbReference>
<evidence type="ECO:0000256" key="4">
    <source>
        <dbReference type="SAM" id="MobiDB-lite"/>
    </source>
</evidence>
<feature type="compositionally biased region" description="Basic residues" evidence="4">
    <location>
        <begin position="233"/>
        <end position="243"/>
    </location>
</feature>
<evidence type="ECO:0000313" key="7">
    <source>
        <dbReference type="EMBL" id="MCC5446947.1"/>
    </source>
</evidence>
<feature type="region of interest" description="Disordered" evidence="4">
    <location>
        <begin position="197"/>
        <end position="243"/>
    </location>
</feature>
<dbReference type="EMBL" id="QEFP01000001">
    <property type="protein sequence ID" value="PVU68956.1"/>
    <property type="molecule type" value="Genomic_DNA"/>
</dbReference>
<dbReference type="InterPro" id="IPR002171">
    <property type="entry name" value="Ribosomal_uL2"/>
</dbReference>
<evidence type="ECO:0000313" key="8">
    <source>
        <dbReference type="EMBL" id="PVU68956.1"/>
    </source>
</evidence>
<evidence type="ECO:0000259" key="6">
    <source>
        <dbReference type="SMART" id="SM01383"/>
    </source>
</evidence>
<dbReference type="GO" id="GO:0022625">
    <property type="term" value="C:cytosolic large ribosomal subunit"/>
    <property type="evidence" value="ECO:0007669"/>
    <property type="project" value="TreeGrafter"/>
</dbReference>
<evidence type="ECO:0000256" key="3">
    <source>
        <dbReference type="ARBA" id="ARBA00023274"/>
    </source>
</evidence>
<dbReference type="InterPro" id="IPR014722">
    <property type="entry name" value="Rib_uL2_dom2"/>
</dbReference>